<dbReference type="RefSeq" id="WP_301414797.1">
    <property type="nucleotide sequence ID" value="NZ_CP098023.1"/>
</dbReference>
<sequence>MNKLTVAAALCISSLTLAGCGVFGNDGYFRDRSNDYQQADSLPPLQMPDGITAKHQEELYEIPQIAGDELAEGDFEVPRPQALSINAGLDRVKIQKLGSNRWVLVSQPPEEVWPQLHYFLRTSGLRVEFSDASAGILETAWMTFNESPDTKDKYRLQIETGVQPDTTEIHVRHLSVPAEAPVGGTVNWPQRSSSPEREGWMIDEMSTALATDASGASASLVAQAIGGDTVKVRLREPVGLEPYISMGLEMERAWATVAHAVNAGAYRLHREDSDIGLFYVTYDEDRELANSEEEGGGWFFWNSGDKEDKLAESADQVTLQQILAGIDPDAEVESPLFREIKGLGVGASPEEAYPGYLVVIRGNDDEIEVRIRDTRGQPLSRAKASQLLLSIQQNLI</sequence>
<feature type="chain" id="PRO_5047038218" evidence="1">
    <location>
        <begin position="19"/>
        <end position="396"/>
    </location>
</feature>
<gene>
    <name evidence="2" type="primary">bamC</name>
    <name evidence="2" type="ORF">M8T91_14070</name>
</gene>
<dbReference type="EMBL" id="CP098023">
    <property type="protein sequence ID" value="WKD49011.1"/>
    <property type="molecule type" value="Genomic_DNA"/>
</dbReference>
<protein>
    <submittedName>
        <fullName evidence="2">Outer membrane protein assembly factor BamC</fullName>
    </submittedName>
</protein>
<name>A0ABY9EE38_9GAMM</name>
<proteinExistence type="predicted"/>
<organism evidence="2 3">
    <name type="scientific">Microbulbifer spongiae</name>
    <dbReference type="NCBI Taxonomy" id="2944933"/>
    <lineage>
        <taxon>Bacteria</taxon>
        <taxon>Pseudomonadati</taxon>
        <taxon>Pseudomonadota</taxon>
        <taxon>Gammaproteobacteria</taxon>
        <taxon>Cellvibrionales</taxon>
        <taxon>Microbulbiferaceae</taxon>
        <taxon>Microbulbifer</taxon>
    </lineage>
</organism>
<reference evidence="2 3" key="1">
    <citation type="submission" date="2022-05" db="EMBL/GenBank/DDBJ databases">
        <title>Microbulbifer sp. nov., isolated from sponge.</title>
        <authorList>
            <person name="Gao L."/>
        </authorList>
    </citation>
    <scope>NUCLEOTIDE SEQUENCE [LARGE SCALE GENOMIC DNA]</scope>
    <source>
        <strain evidence="2 3">MI-G</strain>
    </source>
</reference>
<keyword evidence="3" id="KW-1185">Reference proteome</keyword>
<accession>A0ABY9EE38</accession>
<evidence type="ECO:0000256" key="1">
    <source>
        <dbReference type="SAM" id="SignalP"/>
    </source>
</evidence>
<dbReference type="InterPro" id="IPR010653">
    <property type="entry name" value="NlpB/DapX"/>
</dbReference>
<evidence type="ECO:0000313" key="3">
    <source>
        <dbReference type="Proteomes" id="UP001321520"/>
    </source>
</evidence>
<feature type="signal peptide" evidence="1">
    <location>
        <begin position="1"/>
        <end position="18"/>
    </location>
</feature>
<dbReference type="PROSITE" id="PS51257">
    <property type="entry name" value="PROKAR_LIPOPROTEIN"/>
    <property type="match status" value="1"/>
</dbReference>
<keyword evidence="1" id="KW-0732">Signal</keyword>
<dbReference type="Proteomes" id="UP001321520">
    <property type="component" value="Chromosome"/>
</dbReference>
<dbReference type="Pfam" id="PF06804">
    <property type="entry name" value="Lipoprotein_18"/>
    <property type="match status" value="1"/>
</dbReference>
<evidence type="ECO:0000313" key="2">
    <source>
        <dbReference type="EMBL" id="WKD49011.1"/>
    </source>
</evidence>